<proteinExistence type="predicted"/>
<dbReference type="AlphaFoldDB" id="A0A832D1M7"/>
<name>A0A832D1M7_9BACT</name>
<organism evidence="1">
    <name type="scientific">Ignavibacterium album</name>
    <dbReference type="NCBI Taxonomy" id="591197"/>
    <lineage>
        <taxon>Bacteria</taxon>
        <taxon>Pseudomonadati</taxon>
        <taxon>Ignavibacteriota</taxon>
        <taxon>Ignavibacteria</taxon>
        <taxon>Ignavibacteriales</taxon>
        <taxon>Ignavibacteriaceae</taxon>
        <taxon>Ignavibacterium</taxon>
    </lineage>
</organism>
<gene>
    <name evidence="1" type="ORF">ENS56_08055</name>
</gene>
<protein>
    <submittedName>
        <fullName evidence="1">Uncharacterized protein</fullName>
    </submittedName>
</protein>
<accession>A0A832D1M7</accession>
<sequence length="226" mass="25510">MAIVKKNILGTFQGSLSNIVFRERNGKVVAYLKPAKQKVSKSKAALIARNKFSLAVALAKEINADETLSFIWSQAKVKATNSYQKLIKINSKLADSFSLSTKNIITPVGIPLDNVVLQLNNNFLEIVIDFEKLDKDLLKADKLFCLIHLWKKKENSISITKMDFVVKLFKFDLQNLDKNTNLNFLIDIKNLGNYRFNNGIALLALTNSNTNKNKLIWSSTLGKKFI</sequence>
<comment type="caution">
    <text evidence="1">The sequence shown here is derived from an EMBL/GenBank/DDBJ whole genome shotgun (WGS) entry which is preliminary data.</text>
</comment>
<evidence type="ECO:0000313" key="1">
    <source>
        <dbReference type="EMBL" id="HGT47973.1"/>
    </source>
</evidence>
<reference evidence="1" key="1">
    <citation type="journal article" date="2020" name="mSystems">
        <title>Genome- and Community-Level Interaction Insights into Carbon Utilization and Element Cycling Functions of Hydrothermarchaeota in Hydrothermal Sediment.</title>
        <authorList>
            <person name="Zhou Z."/>
            <person name="Liu Y."/>
            <person name="Xu W."/>
            <person name="Pan J."/>
            <person name="Luo Z.H."/>
            <person name="Li M."/>
        </authorList>
    </citation>
    <scope>NUCLEOTIDE SEQUENCE [LARGE SCALE GENOMIC DNA]</scope>
    <source>
        <strain evidence="1">SpSt-500</strain>
    </source>
</reference>
<dbReference type="EMBL" id="DSVI01000009">
    <property type="protein sequence ID" value="HGT47973.1"/>
    <property type="molecule type" value="Genomic_DNA"/>
</dbReference>